<feature type="compositionally biased region" description="Basic and acidic residues" evidence="1">
    <location>
        <begin position="310"/>
        <end position="324"/>
    </location>
</feature>
<dbReference type="InterPro" id="IPR018163">
    <property type="entry name" value="Thr/Ala-tRNA-synth_IIc_edit"/>
</dbReference>
<comment type="caution">
    <text evidence="2">The sequence shown here is derived from an EMBL/GenBank/DDBJ whole genome shotgun (WGS) entry which is preliminary data.</text>
</comment>
<feature type="compositionally biased region" description="Basic and acidic residues" evidence="1">
    <location>
        <begin position="245"/>
        <end position="299"/>
    </location>
</feature>
<feature type="compositionally biased region" description="Basic and acidic residues" evidence="1">
    <location>
        <begin position="497"/>
        <end position="521"/>
    </location>
</feature>
<feature type="compositionally biased region" description="Basic and acidic residues" evidence="1">
    <location>
        <begin position="338"/>
        <end position="347"/>
    </location>
</feature>
<dbReference type="Proteomes" id="UP000748991">
    <property type="component" value="Unassembled WGS sequence"/>
</dbReference>
<dbReference type="RefSeq" id="WP_278636633.1">
    <property type="nucleotide sequence ID" value="NZ_JAGZZP010000001.1"/>
</dbReference>
<feature type="region of interest" description="Disordered" evidence="1">
    <location>
        <begin position="338"/>
        <end position="370"/>
    </location>
</feature>
<dbReference type="EMBL" id="JAGZZP010000001">
    <property type="protein sequence ID" value="MBS6534259.1"/>
    <property type="molecule type" value="Genomic_DNA"/>
</dbReference>
<evidence type="ECO:0000313" key="3">
    <source>
        <dbReference type="Proteomes" id="UP000748991"/>
    </source>
</evidence>
<accession>A0A943SPI3</accession>
<dbReference type="AlphaFoldDB" id="A0A943SPI3"/>
<dbReference type="GO" id="GO:0000166">
    <property type="term" value="F:nucleotide binding"/>
    <property type="evidence" value="ECO:0007669"/>
    <property type="project" value="InterPro"/>
</dbReference>
<feature type="region of interest" description="Disordered" evidence="1">
    <location>
        <begin position="391"/>
        <end position="422"/>
    </location>
</feature>
<protein>
    <submittedName>
        <fullName evidence="2">Alanyl-tRNS synthetase</fullName>
    </submittedName>
</protein>
<organism evidence="2 3">
    <name type="scientific">Peptoniphilus harei</name>
    <dbReference type="NCBI Taxonomy" id="54005"/>
    <lineage>
        <taxon>Bacteria</taxon>
        <taxon>Bacillati</taxon>
        <taxon>Bacillota</taxon>
        <taxon>Tissierellia</taxon>
        <taxon>Tissierellales</taxon>
        <taxon>Peptoniphilaceae</taxon>
        <taxon>Peptoniphilus</taxon>
    </lineage>
</organism>
<evidence type="ECO:0000313" key="2">
    <source>
        <dbReference type="EMBL" id="MBS6534259.1"/>
    </source>
</evidence>
<feature type="region of interest" description="Disordered" evidence="1">
    <location>
        <begin position="243"/>
        <end position="324"/>
    </location>
</feature>
<sequence length="651" mass="76106">MNSIYKNPYKTKYKLEIINKINRDGITYGKLENPPFFVGSERVVADQIIINGEEAEFLSGNKSYFKIDEDTKNVEVEIGWKNRLLLMQENLGNALVRHFLVTNTNIEIINYKVENSSSYIDVSAKDFKFMTAKNIESLANYAVFSNLAIENFDDHISIERLADIPYEGPALTRTGEIGMILISSVEKLNSVIRLTITSGENAYKLARNSLNILDNMKMYLNSDSINSVFSDVKKLRSNISSSRSLNKDFERDKEKEKNEKSSNLSEDFKIKSNDQKDSSPMEVKDSKDKNQEIGFENKNKVTNNEEATEDKESKSESTKEKYDSKLFHEKYRLEAFKDLNKFNKSNKEQSSSENDKEENKSKSQNKNVEKYDAKFFHDKYKLEAFKDLNKFNKSNKEQSASDKDKEENKSNSQNKNEEEYDAKFFHDKYKLESFKDLNKFKTSNKEQSSSDKDKEENKSKSQNKNKEKYDAKFFHDKYKLEAFKDLNKFNKSNKGKNSSDKDKEENKSISQNKKEHSSLELKKKEEEEKSILFYQAVESFKNFSTEFSGLNYIYKLLQDVNLKELREISNYILKEDNFIQIYGLKNGPKSKILILRSQNLNFDLKKVFKKLKDHFDYTGTGNMYTLDIQCKEENLTRIMESFLIEIRREAK</sequence>
<feature type="region of interest" description="Disordered" evidence="1">
    <location>
        <begin position="440"/>
        <end position="466"/>
    </location>
</feature>
<feature type="region of interest" description="Disordered" evidence="1">
    <location>
        <begin position="491"/>
        <end position="521"/>
    </location>
</feature>
<evidence type="ECO:0000256" key="1">
    <source>
        <dbReference type="SAM" id="MobiDB-lite"/>
    </source>
</evidence>
<reference evidence="2" key="1">
    <citation type="submission" date="2021-02" db="EMBL/GenBank/DDBJ databases">
        <title>Infant gut strain persistence is associated with maternal origin, phylogeny, and functional potential including surface adhesion and iron acquisition.</title>
        <authorList>
            <person name="Lou Y.C."/>
        </authorList>
    </citation>
    <scope>NUCLEOTIDE SEQUENCE</scope>
    <source>
        <strain evidence="2">L3_060_052G1_dasL3_060_052G1_concoct_1</strain>
    </source>
</reference>
<feature type="compositionally biased region" description="Basic and acidic residues" evidence="1">
    <location>
        <begin position="448"/>
        <end position="466"/>
    </location>
</feature>
<dbReference type="SUPFAM" id="SSF55186">
    <property type="entry name" value="ThrRS/AlaRS common domain"/>
    <property type="match status" value="1"/>
</dbReference>
<proteinExistence type="predicted"/>
<feature type="compositionally biased region" description="Basic and acidic residues" evidence="1">
    <location>
        <begin position="353"/>
        <end position="370"/>
    </location>
</feature>
<name>A0A943SPI3_9FIRM</name>
<gene>
    <name evidence="2" type="ORF">KH327_00360</name>
</gene>